<keyword evidence="1" id="KW-0732">Signal</keyword>
<name>A0A8H7QIZ8_9FUNG</name>
<dbReference type="AlphaFoldDB" id="A0A8H7QIZ8"/>
<dbReference type="EMBL" id="JAEPRC010000653">
    <property type="protein sequence ID" value="KAG2193398.1"/>
    <property type="molecule type" value="Genomic_DNA"/>
</dbReference>
<reference evidence="2" key="1">
    <citation type="submission" date="2020-12" db="EMBL/GenBank/DDBJ databases">
        <title>Metabolic potential, ecology and presence of endohyphal bacteria is reflected in genomic diversity of Mucoromycotina.</title>
        <authorList>
            <person name="Muszewska A."/>
            <person name="Okrasinska A."/>
            <person name="Steczkiewicz K."/>
            <person name="Drgas O."/>
            <person name="Orlowska M."/>
            <person name="Perlinska-Lenart U."/>
            <person name="Aleksandrzak-Piekarczyk T."/>
            <person name="Szatraj K."/>
            <person name="Zielenkiewicz U."/>
            <person name="Pilsyk S."/>
            <person name="Malc E."/>
            <person name="Mieczkowski P."/>
            <person name="Kruszewska J.S."/>
            <person name="Biernat P."/>
            <person name="Pawlowska J."/>
        </authorList>
    </citation>
    <scope>NUCLEOTIDE SEQUENCE</scope>
    <source>
        <strain evidence="2">CBS 226.32</strain>
    </source>
</reference>
<evidence type="ECO:0000256" key="1">
    <source>
        <dbReference type="SAM" id="SignalP"/>
    </source>
</evidence>
<keyword evidence="3" id="KW-1185">Reference proteome</keyword>
<evidence type="ECO:0000313" key="2">
    <source>
        <dbReference type="EMBL" id="KAG2193398.1"/>
    </source>
</evidence>
<comment type="caution">
    <text evidence="2">The sequence shown here is derived from an EMBL/GenBank/DDBJ whole genome shotgun (WGS) entry which is preliminary data.</text>
</comment>
<gene>
    <name evidence="2" type="ORF">INT46_002566</name>
</gene>
<feature type="signal peptide" evidence="1">
    <location>
        <begin position="1"/>
        <end position="18"/>
    </location>
</feature>
<feature type="chain" id="PRO_5034169215" evidence="1">
    <location>
        <begin position="19"/>
        <end position="237"/>
    </location>
</feature>
<protein>
    <submittedName>
        <fullName evidence="2">Uncharacterized protein</fullName>
    </submittedName>
</protein>
<dbReference type="OrthoDB" id="2289482at2759"/>
<accession>A0A8H7QIZ8</accession>
<proteinExistence type="predicted"/>
<organism evidence="2 3">
    <name type="scientific">Mucor plumbeus</name>
    <dbReference type="NCBI Taxonomy" id="97098"/>
    <lineage>
        <taxon>Eukaryota</taxon>
        <taxon>Fungi</taxon>
        <taxon>Fungi incertae sedis</taxon>
        <taxon>Mucoromycota</taxon>
        <taxon>Mucoromycotina</taxon>
        <taxon>Mucoromycetes</taxon>
        <taxon>Mucorales</taxon>
        <taxon>Mucorineae</taxon>
        <taxon>Mucoraceae</taxon>
        <taxon>Mucor</taxon>
    </lineage>
</organism>
<evidence type="ECO:0000313" key="3">
    <source>
        <dbReference type="Proteomes" id="UP000650833"/>
    </source>
</evidence>
<dbReference type="Proteomes" id="UP000650833">
    <property type="component" value="Unassembled WGS sequence"/>
</dbReference>
<sequence length="237" mass="23468">MKLSFSLVLLAAAVGIQAAATPKAASKCIAGSSGKENGDGYNGYCCKYDDDCFESCIKGVCNGPTNTKTATKTTTAAPTSSGTPGTCVAGSAGLGNGDGYKGYCCKSSDDCFESCKSGVCNGPTNTKTATKTTSAVPTSSGTPGACVAGSAGLGNGDGYKGYCCKSSDDCFESCKSGVCNGPTNTKTTAPTSTPTDTDKACKAGYKGLGNGEGPTNACCSDSDDCQESCIDGKCKKA</sequence>